<evidence type="ECO:0000313" key="2">
    <source>
        <dbReference type="Proteomes" id="UP000664203"/>
    </source>
</evidence>
<comment type="caution">
    <text evidence="1">The sequence shown here is derived from an EMBL/GenBank/DDBJ whole genome shotgun (WGS) entry which is preliminary data.</text>
</comment>
<organism evidence="1 2">
    <name type="scientific">Alectoria fallacina</name>
    <dbReference type="NCBI Taxonomy" id="1903189"/>
    <lineage>
        <taxon>Eukaryota</taxon>
        <taxon>Fungi</taxon>
        <taxon>Dikarya</taxon>
        <taxon>Ascomycota</taxon>
        <taxon>Pezizomycotina</taxon>
        <taxon>Lecanoromycetes</taxon>
        <taxon>OSLEUM clade</taxon>
        <taxon>Lecanoromycetidae</taxon>
        <taxon>Lecanorales</taxon>
        <taxon>Lecanorineae</taxon>
        <taxon>Parmeliaceae</taxon>
        <taxon>Alectoria</taxon>
    </lineage>
</organism>
<reference evidence="1" key="1">
    <citation type="submission" date="2021-03" db="EMBL/GenBank/DDBJ databases">
        <authorList>
            <person name="Tagirdzhanova G."/>
        </authorList>
    </citation>
    <scope>NUCLEOTIDE SEQUENCE</scope>
</reference>
<accession>A0A8H3J8I1</accession>
<dbReference type="AlphaFoldDB" id="A0A8H3J8I1"/>
<dbReference type="Proteomes" id="UP000664203">
    <property type="component" value="Unassembled WGS sequence"/>
</dbReference>
<keyword evidence="2" id="KW-1185">Reference proteome</keyword>
<proteinExistence type="predicted"/>
<feature type="non-terminal residue" evidence="1">
    <location>
        <position position="190"/>
    </location>
</feature>
<protein>
    <submittedName>
        <fullName evidence="1">Uncharacterized protein</fullName>
    </submittedName>
</protein>
<gene>
    <name evidence="1" type="ORF">ALECFALPRED_009819</name>
</gene>
<sequence>MLLFRGLSSFTALVTFITLTSAAAITLPPALLLLTNPDPSSTYLNTSLPSNQTLSLPSNTLPPSPYIYPIPTPPATTTVTFSAYTGPISELAALECILAATEDVATALEAALRDRDPDPVIAQRYIRFDAEHASLAMATHVGGEGGNMTWVTWGQTLKALTLFLRRWEVVGCRFVVVVEGVRVGVGVLVG</sequence>
<dbReference type="EMBL" id="CAJPDR010000774">
    <property type="protein sequence ID" value="CAF9942567.1"/>
    <property type="molecule type" value="Genomic_DNA"/>
</dbReference>
<name>A0A8H3J8I1_9LECA</name>
<dbReference type="OrthoDB" id="5425177at2759"/>
<evidence type="ECO:0000313" key="1">
    <source>
        <dbReference type="EMBL" id="CAF9942567.1"/>
    </source>
</evidence>